<gene>
    <name evidence="1" type="ORF">PTTW11_10169</name>
</gene>
<name>A0A6S6WCX7_9PLEO</name>
<evidence type="ECO:0000313" key="1">
    <source>
        <dbReference type="EMBL" id="CAE7211439.1"/>
    </source>
</evidence>
<dbReference type="EMBL" id="HG992986">
    <property type="protein sequence ID" value="CAE7211439.1"/>
    <property type="molecule type" value="Genomic_DNA"/>
</dbReference>
<reference evidence="1" key="1">
    <citation type="submission" date="2021-02" db="EMBL/GenBank/DDBJ databases">
        <authorList>
            <person name="Syme A R."/>
            <person name="Syme A R."/>
            <person name="Moolhuijzen P."/>
        </authorList>
    </citation>
    <scope>NUCLEOTIDE SEQUENCE</scope>
    <source>
        <strain evidence="1">W1-1</strain>
    </source>
</reference>
<evidence type="ECO:0000313" key="2">
    <source>
        <dbReference type="Proteomes" id="UP000472372"/>
    </source>
</evidence>
<proteinExistence type="predicted"/>
<accession>A0A6S6WCX7</accession>
<dbReference type="AlphaFoldDB" id="A0A6S6WCX7"/>
<sequence>MRVARGGSPPYFAHKYFVEADFATEAVQALYRTANVTIGNAQYLGHYLENDILGTQCIPRDHIGRFLRICMEAPKDLHDKLGYTKFVKYLNPLFQVKHISSLRIKLILVLDIPFYDRDCDVFSVRFEEILAPTVHRLKKLGAKIQWLRMDSEVMVSSLVQMRERDATQSLEELEKDIAAHSVFKQPINDNAW</sequence>
<protein>
    <submittedName>
        <fullName evidence="1">Uncharacterized protein</fullName>
    </submittedName>
</protein>
<dbReference type="Proteomes" id="UP000472372">
    <property type="component" value="Chromosome 10"/>
</dbReference>
<organism evidence="1 2">
    <name type="scientific">Pyrenophora teres f. teres</name>
    <dbReference type="NCBI Taxonomy" id="97479"/>
    <lineage>
        <taxon>Eukaryota</taxon>
        <taxon>Fungi</taxon>
        <taxon>Dikarya</taxon>
        <taxon>Ascomycota</taxon>
        <taxon>Pezizomycotina</taxon>
        <taxon>Dothideomycetes</taxon>
        <taxon>Pleosporomycetidae</taxon>
        <taxon>Pleosporales</taxon>
        <taxon>Pleosporineae</taxon>
        <taxon>Pleosporaceae</taxon>
        <taxon>Pyrenophora</taxon>
    </lineage>
</organism>